<reference evidence="3" key="1">
    <citation type="journal article" date="2023" name="Nat. Commun.">
        <title>Diploid and tetraploid genomes of Acorus and the evolution of monocots.</title>
        <authorList>
            <person name="Ma L."/>
            <person name="Liu K.W."/>
            <person name="Li Z."/>
            <person name="Hsiao Y.Y."/>
            <person name="Qi Y."/>
            <person name="Fu T."/>
            <person name="Tang G.D."/>
            <person name="Zhang D."/>
            <person name="Sun W.H."/>
            <person name="Liu D.K."/>
            <person name="Li Y."/>
            <person name="Chen G.Z."/>
            <person name="Liu X.D."/>
            <person name="Liao X.Y."/>
            <person name="Jiang Y.T."/>
            <person name="Yu X."/>
            <person name="Hao Y."/>
            <person name="Huang J."/>
            <person name="Zhao X.W."/>
            <person name="Ke S."/>
            <person name="Chen Y.Y."/>
            <person name="Wu W.L."/>
            <person name="Hsu J.L."/>
            <person name="Lin Y.F."/>
            <person name="Huang M.D."/>
            <person name="Li C.Y."/>
            <person name="Huang L."/>
            <person name="Wang Z.W."/>
            <person name="Zhao X."/>
            <person name="Zhong W.Y."/>
            <person name="Peng D.H."/>
            <person name="Ahmad S."/>
            <person name="Lan S."/>
            <person name="Zhang J.S."/>
            <person name="Tsai W.C."/>
            <person name="Van de Peer Y."/>
            <person name="Liu Z.J."/>
        </authorList>
    </citation>
    <scope>NUCLEOTIDE SEQUENCE</scope>
    <source>
        <strain evidence="3">CP</strain>
    </source>
</reference>
<dbReference type="InterPro" id="IPR018202">
    <property type="entry name" value="Ser_caboxypep_ser_AS"/>
</dbReference>
<dbReference type="PANTHER" id="PTHR11802">
    <property type="entry name" value="SERINE PROTEASE FAMILY S10 SERINE CARBOXYPEPTIDASE"/>
    <property type="match status" value="1"/>
</dbReference>
<reference evidence="3" key="2">
    <citation type="submission" date="2023-06" db="EMBL/GenBank/DDBJ databases">
        <authorList>
            <person name="Ma L."/>
            <person name="Liu K.-W."/>
            <person name="Li Z."/>
            <person name="Hsiao Y.-Y."/>
            <person name="Qi Y."/>
            <person name="Fu T."/>
            <person name="Tang G."/>
            <person name="Zhang D."/>
            <person name="Sun W.-H."/>
            <person name="Liu D.-K."/>
            <person name="Li Y."/>
            <person name="Chen G.-Z."/>
            <person name="Liu X.-D."/>
            <person name="Liao X.-Y."/>
            <person name="Jiang Y.-T."/>
            <person name="Yu X."/>
            <person name="Hao Y."/>
            <person name="Huang J."/>
            <person name="Zhao X.-W."/>
            <person name="Ke S."/>
            <person name="Chen Y.-Y."/>
            <person name="Wu W.-L."/>
            <person name="Hsu J.-L."/>
            <person name="Lin Y.-F."/>
            <person name="Huang M.-D."/>
            <person name="Li C.-Y."/>
            <person name="Huang L."/>
            <person name="Wang Z.-W."/>
            <person name="Zhao X."/>
            <person name="Zhong W.-Y."/>
            <person name="Peng D.-H."/>
            <person name="Ahmad S."/>
            <person name="Lan S."/>
            <person name="Zhang J.-S."/>
            <person name="Tsai W.-C."/>
            <person name="Van De Peer Y."/>
            <person name="Liu Z.-J."/>
        </authorList>
    </citation>
    <scope>NUCLEOTIDE SEQUENCE</scope>
    <source>
        <strain evidence="3">CP</strain>
        <tissue evidence="3">Leaves</tissue>
    </source>
</reference>
<dbReference type="GO" id="GO:0005773">
    <property type="term" value="C:vacuole"/>
    <property type="evidence" value="ECO:0007669"/>
    <property type="project" value="TreeGrafter"/>
</dbReference>
<dbReference type="InterPro" id="IPR001563">
    <property type="entry name" value="Peptidase_S10"/>
</dbReference>
<keyword evidence="2 3" id="KW-0121">Carboxypeptidase</keyword>
<dbReference type="Proteomes" id="UP001180020">
    <property type="component" value="Unassembled WGS sequence"/>
</dbReference>
<evidence type="ECO:0000256" key="2">
    <source>
        <dbReference type="RuleBase" id="RU361156"/>
    </source>
</evidence>
<dbReference type="PRINTS" id="PR00724">
    <property type="entry name" value="CRBOXYPTASEC"/>
</dbReference>
<evidence type="ECO:0000256" key="1">
    <source>
        <dbReference type="ARBA" id="ARBA00009431"/>
    </source>
</evidence>
<dbReference type="PROSITE" id="PS00131">
    <property type="entry name" value="CARBOXYPEPT_SER_SER"/>
    <property type="match status" value="1"/>
</dbReference>
<dbReference type="EMBL" id="JAUJYO010000015">
    <property type="protein sequence ID" value="KAK1297524.1"/>
    <property type="molecule type" value="Genomic_DNA"/>
</dbReference>
<keyword evidence="2" id="KW-0378">Hydrolase</keyword>
<evidence type="ECO:0000313" key="3">
    <source>
        <dbReference type="EMBL" id="KAK1297524.1"/>
    </source>
</evidence>
<dbReference type="SUPFAM" id="SSF53474">
    <property type="entry name" value="alpha/beta-Hydrolases"/>
    <property type="match status" value="1"/>
</dbReference>
<dbReference type="GO" id="GO:0004185">
    <property type="term" value="F:serine-type carboxypeptidase activity"/>
    <property type="evidence" value="ECO:0007669"/>
    <property type="project" value="UniProtKB-UniRule"/>
</dbReference>
<dbReference type="PANTHER" id="PTHR11802:SF31">
    <property type="entry name" value="SERINE CARBOXYPEPTIDASE-LIKE 34"/>
    <property type="match status" value="1"/>
</dbReference>
<accession>A0AAV9D9G9</accession>
<organism evidence="3 4">
    <name type="scientific">Acorus calamus</name>
    <name type="common">Sweet flag</name>
    <dbReference type="NCBI Taxonomy" id="4465"/>
    <lineage>
        <taxon>Eukaryota</taxon>
        <taxon>Viridiplantae</taxon>
        <taxon>Streptophyta</taxon>
        <taxon>Embryophyta</taxon>
        <taxon>Tracheophyta</taxon>
        <taxon>Spermatophyta</taxon>
        <taxon>Magnoliopsida</taxon>
        <taxon>Liliopsida</taxon>
        <taxon>Acoraceae</taxon>
        <taxon>Acorus</taxon>
    </lineage>
</organism>
<sequence>MANLNSDANLLFLESPVGVGFSYSNTSSDLEELGDDATAKDSYIFLVNWFKRFPHLKHQDFYISGESYAGHYVPQLAEKIYDGNMKAPKQDHINFKGFIIGNAVLDDETFQTGVIDYAWDHAIISDGLRNDIKKYCNFSNEEQTRRCHTSMNEFYAVYDIINMYNIYAPTCVDHISTSTHQKRRIEEGGLHKKRVGYDPCMSTYTETYLNRLDVQKALHANVTGIPYNWKHCSDAQNYWTDWQASVLPIIEKLINGGIRVWIYSGDIDGDVPVTSTRYSLNKLGLQITRDWTPWYNHMQKRGCVKWVCPTCLTVSAHYIGGAFGEH</sequence>
<evidence type="ECO:0000313" key="4">
    <source>
        <dbReference type="Proteomes" id="UP001180020"/>
    </source>
</evidence>
<proteinExistence type="inferred from homology"/>
<dbReference type="EC" id="3.4.16.-" evidence="2"/>
<gene>
    <name evidence="3" type="primary">SCPL34</name>
    <name evidence="3" type="ORF">QJS10_CPB15g00040</name>
</gene>
<dbReference type="InterPro" id="IPR029058">
    <property type="entry name" value="AB_hydrolase_fold"/>
</dbReference>
<name>A0AAV9D9G9_ACOCL</name>
<keyword evidence="2" id="KW-0645">Protease</keyword>
<dbReference type="FunFam" id="3.40.50.1820:FF:000409">
    <property type="entry name" value="Carboxypeptidase"/>
    <property type="match status" value="1"/>
</dbReference>
<dbReference type="GO" id="GO:0006508">
    <property type="term" value="P:proteolysis"/>
    <property type="evidence" value="ECO:0007669"/>
    <property type="project" value="UniProtKB-KW"/>
</dbReference>
<dbReference type="Gene3D" id="3.40.50.1820">
    <property type="entry name" value="alpha/beta hydrolase"/>
    <property type="match status" value="1"/>
</dbReference>
<dbReference type="AlphaFoldDB" id="A0AAV9D9G9"/>
<dbReference type="Pfam" id="PF00450">
    <property type="entry name" value="Peptidase_S10"/>
    <property type="match status" value="1"/>
</dbReference>
<comment type="similarity">
    <text evidence="1 2">Belongs to the peptidase S10 family.</text>
</comment>
<dbReference type="Gene3D" id="6.10.250.940">
    <property type="match status" value="1"/>
</dbReference>
<dbReference type="Gene3D" id="3.40.50.11320">
    <property type="match status" value="1"/>
</dbReference>
<comment type="caution">
    <text evidence="3">The sequence shown here is derived from an EMBL/GenBank/DDBJ whole genome shotgun (WGS) entry which is preliminary data.</text>
</comment>
<keyword evidence="4" id="KW-1185">Reference proteome</keyword>
<protein>
    <recommendedName>
        <fullName evidence="2">Carboxypeptidase</fullName>
        <ecNumber evidence="2">3.4.16.-</ecNumber>
    </recommendedName>
</protein>